<feature type="domain" description="Pirin N-terminal" evidence="3">
    <location>
        <begin position="43"/>
        <end position="147"/>
    </location>
</feature>
<name>A0ABP7HQV3_9ACTN</name>
<reference evidence="6" key="1">
    <citation type="journal article" date="2019" name="Int. J. Syst. Evol. Microbiol.">
        <title>The Global Catalogue of Microorganisms (GCM) 10K type strain sequencing project: providing services to taxonomists for standard genome sequencing and annotation.</title>
        <authorList>
            <consortium name="The Broad Institute Genomics Platform"/>
            <consortium name="The Broad Institute Genome Sequencing Center for Infectious Disease"/>
            <person name="Wu L."/>
            <person name="Ma J."/>
        </authorList>
    </citation>
    <scope>NUCLEOTIDE SEQUENCE [LARGE SCALE GENOMIC DNA]</scope>
    <source>
        <strain evidence="6">JCM 16908</strain>
    </source>
</reference>
<dbReference type="PIRSF" id="PIRSF006232">
    <property type="entry name" value="Pirin"/>
    <property type="match status" value="1"/>
</dbReference>
<keyword evidence="6" id="KW-1185">Reference proteome</keyword>
<dbReference type="InterPro" id="IPR003829">
    <property type="entry name" value="Pirin_N_dom"/>
</dbReference>
<comment type="similarity">
    <text evidence="1 2">Belongs to the pirin family.</text>
</comment>
<evidence type="ECO:0000256" key="2">
    <source>
        <dbReference type="RuleBase" id="RU003457"/>
    </source>
</evidence>
<evidence type="ECO:0000259" key="3">
    <source>
        <dbReference type="Pfam" id="PF02678"/>
    </source>
</evidence>
<sequence>MPAVTADTLTLPRLPLLPEAATAWRPVARIITAQRHLEGEGFAVRRPFPGVDLSLADPFLLLDHMGAVEYAPGEAMGTPWHPHRGFETVTYIIDGAFQHHDTTGGGGLIADGDTQWMTAGSGLQHIEQPTPELVAAGGLFHGVQLWVNLPREQKWVPPRYQDINRSDVKLLSSADGSSLVRVIAGSLAGHEGPGITYTPITYLHATVAPGARLDLPWPTGFNALVYVLSGRGTVGTSGTSLDEGQLATFGPRGEALTLRAADSQPLASANGWEILVLGGLPIKEPIARYGPFVMNTRNEIVQAFEDFQAGRMGVVPADKIPHRSTRDENL</sequence>
<dbReference type="EMBL" id="BAAAZR010000002">
    <property type="protein sequence ID" value="GAA3798993.1"/>
    <property type="molecule type" value="Genomic_DNA"/>
</dbReference>
<dbReference type="Proteomes" id="UP001500888">
    <property type="component" value="Unassembled WGS sequence"/>
</dbReference>
<accession>A0ABP7HQV3</accession>
<gene>
    <name evidence="5" type="ORF">GCM10022226_17970</name>
</gene>
<dbReference type="InterPro" id="IPR014710">
    <property type="entry name" value="RmlC-like_jellyroll"/>
</dbReference>
<protein>
    <submittedName>
        <fullName evidence="5">Pirin family protein</fullName>
    </submittedName>
</protein>
<dbReference type="InterPro" id="IPR008778">
    <property type="entry name" value="Pirin_C_dom"/>
</dbReference>
<proteinExistence type="inferred from homology"/>
<dbReference type="Gene3D" id="2.60.120.10">
    <property type="entry name" value="Jelly Rolls"/>
    <property type="match status" value="2"/>
</dbReference>
<evidence type="ECO:0000256" key="1">
    <source>
        <dbReference type="ARBA" id="ARBA00008416"/>
    </source>
</evidence>
<dbReference type="Pfam" id="PF05726">
    <property type="entry name" value="Pirin_C"/>
    <property type="match status" value="1"/>
</dbReference>
<dbReference type="CDD" id="cd02909">
    <property type="entry name" value="cupin_pirin_N"/>
    <property type="match status" value="1"/>
</dbReference>
<dbReference type="PANTHER" id="PTHR13903">
    <property type="entry name" value="PIRIN-RELATED"/>
    <property type="match status" value="1"/>
</dbReference>
<dbReference type="PANTHER" id="PTHR13903:SF8">
    <property type="entry name" value="PIRIN"/>
    <property type="match status" value="1"/>
</dbReference>
<evidence type="ECO:0000313" key="6">
    <source>
        <dbReference type="Proteomes" id="UP001500888"/>
    </source>
</evidence>
<dbReference type="CDD" id="cd02247">
    <property type="entry name" value="cupin_pirin_C"/>
    <property type="match status" value="1"/>
</dbReference>
<comment type="caution">
    <text evidence="5">The sequence shown here is derived from an EMBL/GenBank/DDBJ whole genome shotgun (WGS) entry which is preliminary data.</text>
</comment>
<organism evidence="5 6">
    <name type="scientific">Sphaerisporangium flaviroseum</name>
    <dbReference type="NCBI Taxonomy" id="509199"/>
    <lineage>
        <taxon>Bacteria</taxon>
        <taxon>Bacillati</taxon>
        <taxon>Actinomycetota</taxon>
        <taxon>Actinomycetes</taxon>
        <taxon>Streptosporangiales</taxon>
        <taxon>Streptosporangiaceae</taxon>
        <taxon>Sphaerisporangium</taxon>
    </lineage>
</organism>
<evidence type="ECO:0000313" key="5">
    <source>
        <dbReference type="EMBL" id="GAA3798993.1"/>
    </source>
</evidence>
<dbReference type="InterPro" id="IPR011051">
    <property type="entry name" value="RmlC_Cupin_sf"/>
</dbReference>
<evidence type="ECO:0000259" key="4">
    <source>
        <dbReference type="Pfam" id="PF05726"/>
    </source>
</evidence>
<dbReference type="Pfam" id="PF02678">
    <property type="entry name" value="Pirin"/>
    <property type="match status" value="1"/>
</dbReference>
<feature type="domain" description="Pirin C-terminal" evidence="4">
    <location>
        <begin position="202"/>
        <end position="313"/>
    </location>
</feature>
<dbReference type="RefSeq" id="WP_344936611.1">
    <property type="nucleotide sequence ID" value="NZ_BAAAZR010000002.1"/>
</dbReference>
<dbReference type="InterPro" id="IPR012093">
    <property type="entry name" value="Pirin"/>
</dbReference>
<dbReference type="SUPFAM" id="SSF51182">
    <property type="entry name" value="RmlC-like cupins"/>
    <property type="match status" value="1"/>
</dbReference>